<name>A0A1M7DZX1_9RHOB</name>
<dbReference type="Proteomes" id="UP000184191">
    <property type="component" value="Unassembled WGS sequence"/>
</dbReference>
<dbReference type="EMBL" id="FRBN01000061">
    <property type="protein sequence ID" value="SHL84898.1"/>
    <property type="molecule type" value="Genomic_DNA"/>
</dbReference>
<dbReference type="PANTHER" id="PTHR33678">
    <property type="entry name" value="BLL1576 PROTEIN"/>
    <property type="match status" value="1"/>
</dbReference>
<feature type="domain" description="Transposase IS66 zinc-finger binding" evidence="2">
    <location>
        <begin position="2"/>
        <end position="33"/>
    </location>
</feature>
<dbReference type="AlphaFoldDB" id="A0A1M7DZX1"/>
<evidence type="ECO:0000313" key="3">
    <source>
        <dbReference type="EMBL" id="SHL84898.1"/>
    </source>
</evidence>
<dbReference type="InterPro" id="IPR024474">
    <property type="entry name" value="Znf_dom_IS66"/>
</dbReference>
<dbReference type="Pfam" id="PF13005">
    <property type="entry name" value="zf-IS66"/>
    <property type="match status" value="1"/>
</dbReference>
<evidence type="ECO:0000313" key="4">
    <source>
        <dbReference type="Proteomes" id="UP000184191"/>
    </source>
</evidence>
<feature type="domain" description="Transposase IS66 central" evidence="1">
    <location>
        <begin position="49"/>
        <end position="115"/>
    </location>
</feature>
<sequence>MIGEDTSERLDIIPAQFRVIVTRRPKYACRSCESGVVQTPAVSRLIESGMPTEATVASVIVAKFADQLPLYRQAQIYARQGVDLDRSTLAAWVGKAAYELAPVYDALMADLKRSTKL</sequence>
<reference evidence="4" key="1">
    <citation type="submission" date="2016-11" db="EMBL/GenBank/DDBJ databases">
        <authorList>
            <person name="Varghese N."/>
            <person name="Submissions S."/>
        </authorList>
    </citation>
    <scope>NUCLEOTIDE SEQUENCE [LARGE SCALE GENOMIC DNA]</scope>
    <source>
        <strain evidence="4">DSM 29327</strain>
    </source>
</reference>
<dbReference type="PANTHER" id="PTHR33678:SF1">
    <property type="entry name" value="BLL1576 PROTEIN"/>
    <property type="match status" value="1"/>
</dbReference>
<gene>
    <name evidence="3" type="ORF">SAMN05444414_1613</name>
</gene>
<evidence type="ECO:0000259" key="2">
    <source>
        <dbReference type="Pfam" id="PF13005"/>
    </source>
</evidence>
<dbReference type="Pfam" id="PF03050">
    <property type="entry name" value="DDE_Tnp_IS66"/>
    <property type="match status" value="1"/>
</dbReference>
<dbReference type="STRING" id="1054996.SAMN05444414_1613"/>
<evidence type="ECO:0000259" key="1">
    <source>
        <dbReference type="Pfam" id="PF03050"/>
    </source>
</evidence>
<organism evidence="3 4">
    <name type="scientific">Roseovarius marisflavi</name>
    <dbReference type="NCBI Taxonomy" id="1054996"/>
    <lineage>
        <taxon>Bacteria</taxon>
        <taxon>Pseudomonadati</taxon>
        <taxon>Pseudomonadota</taxon>
        <taxon>Alphaproteobacteria</taxon>
        <taxon>Rhodobacterales</taxon>
        <taxon>Roseobacteraceae</taxon>
        <taxon>Roseovarius</taxon>
    </lineage>
</organism>
<dbReference type="InterPro" id="IPR052344">
    <property type="entry name" value="Transposase-related"/>
</dbReference>
<feature type="non-terminal residue" evidence="3">
    <location>
        <position position="117"/>
    </location>
</feature>
<protein>
    <submittedName>
        <fullName evidence="3">Transposase</fullName>
    </submittedName>
</protein>
<accession>A0A1M7DZX1</accession>
<proteinExistence type="predicted"/>
<dbReference type="InterPro" id="IPR004291">
    <property type="entry name" value="Transposase_IS66_central"/>
</dbReference>
<keyword evidence="4" id="KW-1185">Reference proteome</keyword>